<dbReference type="Proteomes" id="UP000308430">
    <property type="component" value="Unassembled WGS sequence"/>
</dbReference>
<dbReference type="InterPro" id="IPR007627">
    <property type="entry name" value="RNA_pol_sigma70_r2"/>
</dbReference>
<sequence>MSTAAPPDGFSALYRDHHRWLHGWLRRRLNCTEQAADLAQDTFLRLHIARQQRQDALSLREPRAYLTAIAKNLLASHWRRQEIERAYLAALAARPEPTAASEEARLEILQVLERIDAMLDRLKPQVREAFLLAHLEGMTCQQVAVRMGLSRATIERHIATALRHCYIQTMQG</sequence>
<evidence type="ECO:0000313" key="7">
    <source>
        <dbReference type="EMBL" id="THF65588.1"/>
    </source>
</evidence>
<feature type="domain" description="RNA polymerase sigma-70 region 2" evidence="5">
    <location>
        <begin position="13"/>
        <end position="81"/>
    </location>
</feature>
<evidence type="ECO:0000313" key="8">
    <source>
        <dbReference type="Proteomes" id="UP000308430"/>
    </source>
</evidence>
<evidence type="ECO:0000256" key="4">
    <source>
        <dbReference type="ARBA" id="ARBA00023163"/>
    </source>
</evidence>
<dbReference type="Gene3D" id="1.10.10.10">
    <property type="entry name" value="Winged helix-like DNA-binding domain superfamily/Winged helix DNA-binding domain"/>
    <property type="match status" value="1"/>
</dbReference>
<dbReference type="GO" id="GO:0016987">
    <property type="term" value="F:sigma factor activity"/>
    <property type="evidence" value="ECO:0007669"/>
    <property type="project" value="UniProtKB-KW"/>
</dbReference>
<comment type="caution">
    <text evidence="7">The sequence shown here is derived from an EMBL/GenBank/DDBJ whole genome shotgun (WGS) entry which is preliminary data.</text>
</comment>
<dbReference type="InterPro" id="IPR036388">
    <property type="entry name" value="WH-like_DNA-bd_sf"/>
</dbReference>
<gene>
    <name evidence="7" type="ORF">E6C76_08400</name>
</gene>
<evidence type="ECO:0000256" key="2">
    <source>
        <dbReference type="ARBA" id="ARBA00023015"/>
    </source>
</evidence>
<dbReference type="Pfam" id="PF08281">
    <property type="entry name" value="Sigma70_r4_2"/>
    <property type="match status" value="1"/>
</dbReference>
<dbReference type="InterPro" id="IPR013249">
    <property type="entry name" value="RNA_pol_sigma70_r4_t2"/>
</dbReference>
<keyword evidence="4" id="KW-0804">Transcription</keyword>
<proteinExistence type="inferred from homology"/>
<reference evidence="7 8" key="1">
    <citation type="submission" date="2019-04" db="EMBL/GenBank/DDBJ databases">
        <title>Azoarcus nasutitermitis sp. nov. isolated from termite nest.</title>
        <authorList>
            <person name="Lin S.-Y."/>
            <person name="Hameed A."/>
            <person name="Hsu Y.-H."/>
            <person name="Young C.-C."/>
        </authorList>
    </citation>
    <scope>NUCLEOTIDE SEQUENCE [LARGE SCALE GENOMIC DNA]</scope>
    <source>
        <strain evidence="7 8">CC-YHH838</strain>
    </source>
</reference>
<accession>A0A4S4AZH6</accession>
<evidence type="ECO:0000259" key="5">
    <source>
        <dbReference type="Pfam" id="PF04542"/>
    </source>
</evidence>
<feature type="domain" description="RNA polymerase sigma factor 70 region 4 type 2" evidence="6">
    <location>
        <begin position="113"/>
        <end position="165"/>
    </location>
</feature>
<dbReference type="EMBL" id="SSOC01000003">
    <property type="protein sequence ID" value="THF65588.1"/>
    <property type="molecule type" value="Genomic_DNA"/>
</dbReference>
<dbReference type="Pfam" id="PF04542">
    <property type="entry name" value="Sigma70_r2"/>
    <property type="match status" value="1"/>
</dbReference>
<keyword evidence="3" id="KW-0731">Sigma factor</keyword>
<dbReference type="PANTHER" id="PTHR43133">
    <property type="entry name" value="RNA POLYMERASE ECF-TYPE SIGMA FACTO"/>
    <property type="match status" value="1"/>
</dbReference>
<evidence type="ECO:0000256" key="1">
    <source>
        <dbReference type="ARBA" id="ARBA00010641"/>
    </source>
</evidence>
<dbReference type="InterPro" id="IPR013324">
    <property type="entry name" value="RNA_pol_sigma_r3/r4-like"/>
</dbReference>
<dbReference type="Gene3D" id="1.10.1740.10">
    <property type="match status" value="1"/>
</dbReference>
<dbReference type="GO" id="GO:0006352">
    <property type="term" value="P:DNA-templated transcription initiation"/>
    <property type="evidence" value="ECO:0007669"/>
    <property type="project" value="InterPro"/>
</dbReference>
<dbReference type="InterPro" id="IPR013325">
    <property type="entry name" value="RNA_pol_sigma_r2"/>
</dbReference>
<dbReference type="SUPFAM" id="SSF88946">
    <property type="entry name" value="Sigma2 domain of RNA polymerase sigma factors"/>
    <property type="match status" value="1"/>
</dbReference>
<keyword evidence="2" id="KW-0805">Transcription regulation</keyword>
<dbReference type="InterPro" id="IPR039425">
    <property type="entry name" value="RNA_pol_sigma-70-like"/>
</dbReference>
<name>A0A4S4AZH6_9RHOO</name>
<dbReference type="SUPFAM" id="SSF88659">
    <property type="entry name" value="Sigma3 and sigma4 domains of RNA polymerase sigma factors"/>
    <property type="match status" value="1"/>
</dbReference>
<keyword evidence="8" id="KW-1185">Reference proteome</keyword>
<dbReference type="RefSeq" id="WP_136347794.1">
    <property type="nucleotide sequence ID" value="NZ_SSOC01000003.1"/>
</dbReference>
<protein>
    <submittedName>
        <fullName evidence="7">Sigma-70 family RNA polymerase sigma factor</fullName>
    </submittedName>
</protein>
<evidence type="ECO:0000259" key="6">
    <source>
        <dbReference type="Pfam" id="PF08281"/>
    </source>
</evidence>
<dbReference type="PANTHER" id="PTHR43133:SF63">
    <property type="entry name" value="RNA POLYMERASE SIGMA FACTOR FECI-RELATED"/>
    <property type="match status" value="1"/>
</dbReference>
<evidence type="ECO:0000256" key="3">
    <source>
        <dbReference type="ARBA" id="ARBA00023082"/>
    </source>
</evidence>
<dbReference type="OrthoDB" id="9797134at2"/>
<dbReference type="AlphaFoldDB" id="A0A4S4AZH6"/>
<dbReference type="InterPro" id="IPR014284">
    <property type="entry name" value="RNA_pol_sigma-70_dom"/>
</dbReference>
<organism evidence="7 8">
    <name type="scientific">Pseudothauera nasutitermitis</name>
    <dbReference type="NCBI Taxonomy" id="2565930"/>
    <lineage>
        <taxon>Bacteria</taxon>
        <taxon>Pseudomonadati</taxon>
        <taxon>Pseudomonadota</taxon>
        <taxon>Betaproteobacteria</taxon>
        <taxon>Rhodocyclales</taxon>
        <taxon>Zoogloeaceae</taxon>
        <taxon>Pseudothauera</taxon>
    </lineage>
</organism>
<comment type="similarity">
    <text evidence="1">Belongs to the sigma-70 factor family. ECF subfamily.</text>
</comment>
<dbReference type="GO" id="GO:0003677">
    <property type="term" value="F:DNA binding"/>
    <property type="evidence" value="ECO:0007669"/>
    <property type="project" value="InterPro"/>
</dbReference>
<dbReference type="NCBIfam" id="TIGR02937">
    <property type="entry name" value="sigma70-ECF"/>
    <property type="match status" value="1"/>
</dbReference>